<protein>
    <recommendedName>
        <fullName evidence="4">Gag-pol polyprotein</fullName>
    </recommendedName>
</protein>
<comment type="caution">
    <text evidence="2">The sequence shown here is derived from an EMBL/GenBank/DDBJ whole genome shotgun (WGS) entry which is preliminary data.</text>
</comment>
<dbReference type="EMBL" id="JAWPEI010000001">
    <property type="protein sequence ID" value="KAK4737395.1"/>
    <property type="molecule type" value="Genomic_DNA"/>
</dbReference>
<feature type="region of interest" description="Disordered" evidence="1">
    <location>
        <begin position="137"/>
        <end position="164"/>
    </location>
</feature>
<proteinExistence type="predicted"/>
<feature type="compositionally biased region" description="Polar residues" evidence="1">
    <location>
        <begin position="75"/>
        <end position="90"/>
    </location>
</feature>
<reference evidence="2 3" key="1">
    <citation type="submission" date="2023-10" db="EMBL/GenBank/DDBJ databases">
        <title>Genome-Wide Identification Analysis in wild type Solanum Pinnatisectum Reveals Some Genes Defensing Phytophthora Infestans.</title>
        <authorList>
            <person name="Sun C."/>
        </authorList>
    </citation>
    <scope>NUCLEOTIDE SEQUENCE [LARGE SCALE GENOMIC DNA]</scope>
    <source>
        <strain evidence="2">LQN</strain>
        <tissue evidence="2">Leaf</tissue>
    </source>
</reference>
<sequence length="175" mass="19943">MANSWARMNKFVMWVSDLVEEECRTTMLHHDMDFSRLMVYSQQIEATKLRKMNREAKRARPDEQSQQRSKKRYYNQDSSMVNNDKVSNPKPQGGNEGGSSFERSICAMYGKQYLGKCLVNTDGCLGCGKKGHKMTDFPTISAKGRESKQASLDGPDPNAPKKNHFYVLQANKDMS</sequence>
<feature type="compositionally biased region" description="Basic and acidic residues" evidence="1">
    <location>
        <begin position="52"/>
        <end position="65"/>
    </location>
</feature>
<keyword evidence="3" id="KW-1185">Reference proteome</keyword>
<name>A0AAV9MHA5_9SOLN</name>
<feature type="region of interest" description="Disordered" evidence="1">
    <location>
        <begin position="50"/>
        <end position="99"/>
    </location>
</feature>
<evidence type="ECO:0000313" key="2">
    <source>
        <dbReference type="EMBL" id="KAK4737395.1"/>
    </source>
</evidence>
<accession>A0AAV9MHA5</accession>
<evidence type="ECO:0000313" key="3">
    <source>
        <dbReference type="Proteomes" id="UP001311915"/>
    </source>
</evidence>
<dbReference type="AlphaFoldDB" id="A0AAV9MHA5"/>
<evidence type="ECO:0008006" key="4">
    <source>
        <dbReference type="Google" id="ProtNLM"/>
    </source>
</evidence>
<dbReference type="Proteomes" id="UP001311915">
    <property type="component" value="Unassembled WGS sequence"/>
</dbReference>
<gene>
    <name evidence="2" type="ORF">R3W88_001092</name>
</gene>
<organism evidence="2 3">
    <name type="scientific">Solanum pinnatisectum</name>
    <name type="common">tansyleaf nightshade</name>
    <dbReference type="NCBI Taxonomy" id="50273"/>
    <lineage>
        <taxon>Eukaryota</taxon>
        <taxon>Viridiplantae</taxon>
        <taxon>Streptophyta</taxon>
        <taxon>Embryophyta</taxon>
        <taxon>Tracheophyta</taxon>
        <taxon>Spermatophyta</taxon>
        <taxon>Magnoliopsida</taxon>
        <taxon>eudicotyledons</taxon>
        <taxon>Gunneridae</taxon>
        <taxon>Pentapetalae</taxon>
        <taxon>asterids</taxon>
        <taxon>lamiids</taxon>
        <taxon>Solanales</taxon>
        <taxon>Solanaceae</taxon>
        <taxon>Solanoideae</taxon>
        <taxon>Solaneae</taxon>
        <taxon>Solanum</taxon>
    </lineage>
</organism>
<evidence type="ECO:0000256" key="1">
    <source>
        <dbReference type="SAM" id="MobiDB-lite"/>
    </source>
</evidence>